<reference evidence="1" key="5">
    <citation type="submission" date="2025-09" db="UniProtKB">
        <authorList>
            <consortium name="Ensembl"/>
        </authorList>
    </citation>
    <scope>IDENTIFICATION</scope>
</reference>
<dbReference type="PANTHER" id="PTHR34444:SF1">
    <property type="entry name" value="CILIA- AND FLAGELLA-ASSOCIATED PROTEIN 90"/>
    <property type="match status" value="1"/>
</dbReference>
<evidence type="ECO:0000313" key="2">
    <source>
        <dbReference type="Proteomes" id="UP000314983"/>
    </source>
</evidence>
<reference evidence="1" key="4">
    <citation type="submission" date="2025-08" db="UniProtKB">
        <authorList>
            <consortium name="Ensembl"/>
        </authorList>
    </citation>
    <scope>IDENTIFICATION</scope>
</reference>
<reference evidence="2" key="2">
    <citation type="journal article" date="2017" name="Sci. Adv.">
        <title>A tail of two voltages: Proteomic comparison of the three electric organs of the electric eel.</title>
        <authorList>
            <person name="Traeger L.L."/>
            <person name="Sabat G."/>
            <person name="Barrett-Wilt G.A."/>
            <person name="Wells G.B."/>
            <person name="Sussman M.R."/>
        </authorList>
    </citation>
    <scope>NUCLEOTIDE SEQUENCE [LARGE SCALE GENOMIC DNA]</scope>
</reference>
<dbReference type="GeneTree" id="ENSGT00940000171148"/>
<gene>
    <name evidence="1" type="primary">C5orf49</name>
</gene>
<dbReference type="AlphaFoldDB" id="A0A4W4GRG8"/>
<dbReference type="PANTHER" id="PTHR34444">
    <property type="entry name" value="LOC361192"/>
    <property type="match status" value="1"/>
</dbReference>
<dbReference type="Ensembl" id="ENSEEET00000039509.2">
    <property type="protein sequence ID" value="ENSEEEP00000039061.2"/>
    <property type="gene ID" value="ENSEEEG00000018542.2"/>
</dbReference>
<dbReference type="Pfam" id="PF15074">
    <property type="entry name" value="CFAP90"/>
    <property type="match status" value="1"/>
</dbReference>
<evidence type="ECO:0000313" key="1">
    <source>
        <dbReference type="Ensembl" id="ENSEEEP00000039061.2"/>
    </source>
</evidence>
<dbReference type="Proteomes" id="UP000314983">
    <property type="component" value="Chromosome 8"/>
</dbReference>
<dbReference type="STRING" id="8005.ENSEEEP00000039061"/>
<reference evidence="2" key="1">
    <citation type="journal article" date="2014" name="Science">
        <title>Nonhuman genetics. Genomic basis for the convergent evolution of electric organs.</title>
        <authorList>
            <person name="Gallant J.R."/>
            <person name="Traeger L.L."/>
            <person name="Volkening J.D."/>
            <person name="Moffett H."/>
            <person name="Chen P.H."/>
            <person name="Novina C.D."/>
            <person name="Phillips G.N.Jr."/>
            <person name="Anand R."/>
            <person name="Wells G.B."/>
            <person name="Pinch M."/>
            <person name="Guth R."/>
            <person name="Unguez G.A."/>
            <person name="Albert J.S."/>
            <person name="Zakon H.H."/>
            <person name="Samanta M.P."/>
            <person name="Sussman M.R."/>
        </authorList>
    </citation>
    <scope>NUCLEOTIDE SEQUENCE [LARGE SCALE GENOMIC DNA]</scope>
</reference>
<name>A0A4W4GRG8_ELEEL</name>
<accession>A0A4W4GRG8</accession>
<keyword evidence="2" id="KW-1185">Reference proteome</keyword>
<dbReference type="OMA" id="AHVACIK"/>
<proteinExistence type="predicted"/>
<sequence length="117" mass="13463">MDVLSQEKSKPLSTLFVFSFIPPRRSGPKEEPVRHQKCIYMTIYQRAEGYHNKLHRDDREHAKSRGLDIFNELCCRPLSMGVVCPQPCTHQDDSLVVYRKNGITRTVEEGYGTVVPV</sequence>
<reference evidence="1" key="3">
    <citation type="submission" date="2020-05" db="EMBL/GenBank/DDBJ databases">
        <title>Electrophorus electricus (electric eel) genome, fEleEle1, primary haplotype.</title>
        <authorList>
            <person name="Myers G."/>
            <person name="Meyer A."/>
            <person name="Fedrigo O."/>
            <person name="Formenti G."/>
            <person name="Rhie A."/>
            <person name="Tracey A."/>
            <person name="Sims Y."/>
            <person name="Jarvis E.D."/>
        </authorList>
    </citation>
    <scope>NUCLEOTIDE SEQUENCE [LARGE SCALE GENOMIC DNA]</scope>
</reference>
<protein>
    <submittedName>
        <fullName evidence="1">Uncharacterized protein</fullName>
    </submittedName>
</protein>
<organism evidence="1 2">
    <name type="scientific">Electrophorus electricus</name>
    <name type="common">Electric eel</name>
    <name type="synonym">Gymnotus electricus</name>
    <dbReference type="NCBI Taxonomy" id="8005"/>
    <lineage>
        <taxon>Eukaryota</taxon>
        <taxon>Metazoa</taxon>
        <taxon>Chordata</taxon>
        <taxon>Craniata</taxon>
        <taxon>Vertebrata</taxon>
        <taxon>Euteleostomi</taxon>
        <taxon>Actinopterygii</taxon>
        <taxon>Neopterygii</taxon>
        <taxon>Teleostei</taxon>
        <taxon>Ostariophysi</taxon>
        <taxon>Gymnotiformes</taxon>
        <taxon>Gymnotoidei</taxon>
        <taxon>Gymnotidae</taxon>
        <taxon>Electrophorus</taxon>
    </lineage>
</organism>
<dbReference type="InterPro" id="IPR027901">
    <property type="entry name" value="CFAP90"/>
</dbReference>